<dbReference type="HAMAP" id="MF_00364">
    <property type="entry name" value="NagZ"/>
    <property type="match status" value="1"/>
</dbReference>
<dbReference type="PANTHER" id="PTHR30480:SF13">
    <property type="entry name" value="BETA-HEXOSAMINIDASE"/>
    <property type="match status" value="1"/>
</dbReference>
<evidence type="ECO:0000256" key="11">
    <source>
        <dbReference type="HAMAP-Rule" id="MF_00364"/>
    </source>
</evidence>
<keyword evidence="5 11" id="KW-0133">Cell shape</keyword>
<dbReference type="EMBL" id="FOAA01000008">
    <property type="protein sequence ID" value="SEL03934.1"/>
    <property type="molecule type" value="Genomic_DNA"/>
</dbReference>
<comment type="subcellular location">
    <subcellularLocation>
        <location evidence="11">Cytoplasm</location>
    </subcellularLocation>
</comment>
<dbReference type="InterPro" id="IPR050226">
    <property type="entry name" value="NagZ_Beta-hexosaminidase"/>
</dbReference>
<dbReference type="GO" id="GO:0008360">
    <property type="term" value="P:regulation of cell shape"/>
    <property type="evidence" value="ECO:0007669"/>
    <property type="project" value="UniProtKB-KW"/>
</dbReference>
<evidence type="ECO:0000256" key="3">
    <source>
        <dbReference type="ARBA" id="ARBA00022618"/>
    </source>
</evidence>
<feature type="binding site" evidence="11">
    <location>
        <begin position="168"/>
        <end position="169"/>
    </location>
    <ligand>
        <name>substrate</name>
    </ligand>
</feature>
<comment type="function">
    <text evidence="11">Plays a role in peptidoglycan recycling by cleaving the terminal beta-1,4-linked N-acetylglucosamine (GlcNAc) from peptide-linked peptidoglycan fragments, giving rise to free GlcNAc, anhydro-N-acetylmuramic acid and anhydro-N-acetylmuramic acid-linked peptides.</text>
</comment>
<dbReference type="SUPFAM" id="SSF51445">
    <property type="entry name" value="(Trans)glycosidases"/>
    <property type="match status" value="1"/>
</dbReference>
<dbReference type="InterPro" id="IPR022956">
    <property type="entry name" value="Beta_hexosaminidase_bac"/>
</dbReference>
<dbReference type="STRING" id="1396821.SAMN05444515_10881"/>
<evidence type="ECO:0000256" key="6">
    <source>
        <dbReference type="ARBA" id="ARBA00022984"/>
    </source>
</evidence>
<evidence type="ECO:0000259" key="12">
    <source>
        <dbReference type="Pfam" id="PF00933"/>
    </source>
</evidence>
<name>A0A1H7LYC4_9GAMM</name>
<dbReference type="NCBIfam" id="NF003740">
    <property type="entry name" value="PRK05337.1"/>
    <property type="match status" value="1"/>
</dbReference>
<dbReference type="Gene3D" id="3.20.20.300">
    <property type="entry name" value="Glycoside hydrolase, family 3, N-terminal domain"/>
    <property type="match status" value="1"/>
</dbReference>
<accession>A0A1H7LYC4</accession>
<comment type="catalytic activity">
    <reaction evidence="1 11">
        <text>Hydrolysis of terminal non-reducing N-acetyl-D-hexosamine residues in N-acetyl-beta-D-hexosaminides.</text>
        <dbReference type="EC" id="3.2.1.52"/>
    </reaction>
</comment>
<evidence type="ECO:0000256" key="2">
    <source>
        <dbReference type="ARBA" id="ARBA00022490"/>
    </source>
</evidence>
<dbReference type="EC" id="3.2.1.52" evidence="11"/>
<feature type="binding site" evidence="11">
    <location>
        <position position="72"/>
    </location>
    <ligand>
        <name>substrate</name>
    </ligand>
</feature>
<feature type="binding site" evidence="11">
    <location>
        <position position="64"/>
    </location>
    <ligand>
        <name>substrate</name>
    </ligand>
</feature>
<dbReference type="FunFam" id="3.20.20.300:FF:000001">
    <property type="entry name" value="Beta-hexosaminidase"/>
    <property type="match status" value="1"/>
</dbReference>
<dbReference type="OrthoDB" id="9786661at2"/>
<comment type="pathway">
    <text evidence="10 11">Cell wall biogenesis; peptidoglycan recycling.</text>
</comment>
<dbReference type="GO" id="GO:0009254">
    <property type="term" value="P:peptidoglycan turnover"/>
    <property type="evidence" value="ECO:0007669"/>
    <property type="project" value="UniProtKB-UniRule"/>
</dbReference>
<evidence type="ECO:0000256" key="10">
    <source>
        <dbReference type="ARBA" id="ARBA00037880"/>
    </source>
</evidence>
<feature type="site" description="Important for catalytic activity" evidence="11">
    <location>
        <position position="179"/>
    </location>
</feature>
<keyword evidence="9 11" id="KW-0961">Cell wall biogenesis/degradation</keyword>
<keyword evidence="4 11" id="KW-0378">Hydrolase</keyword>
<keyword evidence="2 11" id="KW-0963">Cytoplasm</keyword>
<feature type="binding site" evidence="11">
    <location>
        <position position="138"/>
    </location>
    <ligand>
        <name>substrate</name>
    </ligand>
</feature>
<comment type="similarity">
    <text evidence="11">Belongs to the glycosyl hydrolase 3 family. NagZ subfamily.</text>
</comment>
<dbReference type="InterPro" id="IPR001764">
    <property type="entry name" value="Glyco_hydro_3_N"/>
</dbReference>
<organism evidence="13 14">
    <name type="scientific">Ectothiorhodospira marina</name>
    <dbReference type="NCBI Taxonomy" id="1396821"/>
    <lineage>
        <taxon>Bacteria</taxon>
        <taxon>Pseudomonadati</taxon>
        <taxon>Pseudomonadota</taxon>
        <taxon>Gammaproteobacteria</taxon>
        <taxon>Chromatiales</taxon>
        <taxon>Ectothiorhodospiraceae</taxon>
        <taxon>Ectothiorhodospira</taxon>
    </lineage>
</organism>
<evidence type="ECO:0000256" key="7">
    <source>
        <dbReference type="ARBA" id="ARBA00023295"/>
    </source>
</evidence>
<keyword evidence="3 11" id="KW-0132">Cell division</keyword>
<dbReference type="GO" id="GO:0005737">
    <property type="term" value="C:cytoplasm"/>
    <property type="evidence" value="ECO:0007669"/>
    <property type="project" value="UniProtKB-SubCell"/>
</dbReference>
<keyword evidence="14" id="KW-1185">Reference proteome</keyword>
<feature type="active site" description="Proton donor/acceptor" evidence="11">
    <location>
        <position position="181"/>
    </location>
</feature>
<feature type="active site" description="Nucleophile" evidence="11">
    <location>
        <position position="252"/>
    </location>
</feature>
<keyword evidence="8 11" id="KW-0131">Cell cycle</keyword>
<dbReference type="InterPro" id="IPR017853">
    <property type="entry name" value="GH"/>
</dbReference>
<dbReference type="GO" id="GO:0009252">
    <property type="term" value="P:peptidoglycan biosynthetic process"/>
    <property type="evidence" value="ECO:0007669"/>
    <property type="project" value="UniProtKB-KW"/>
</dbReference>
<evidence type="ECO:0000313" key="13">
    <source>
        <dbReference type="EMBL" id="SEL03934.1"/>
    </source>
</evidence>
<reference evidence="14" key="1">
    <citation type="submission" date="2016-10" db="EMBL/GenBank/DDBJ databases">
        <authorList>
            <person name="Varghese N."/>
            <person name="Submissions S."/>
        </authorList>
    </citation>
    <scope>NUCLEOTIDE SEQUENCE [LARGE SCALE GENOMIC DNA]</scope>
    <source>
        <strain evidence="14">DSM 241</strain>
    </source>
</reference>
<protein>
    <recommendedName>
        <fullName evidence="11">Beta-hexosaminidase</fullName>
        <ecNumber evidence="11">3.2.1.52</ecNumber>
    </recommendedName>
    <alternativeName>
        <fullName evidence="11">Beta-N-acetylhexosaminidase</fullName>
    </alternativeName>
    <alternativeName>
        <fullName evidence="11">N-acetyl-beta-glucosaminidase</fullName>
    </alternativeName>
</protein>
<evidence type="ECO:0000313" key="14">
    <source>
        <dbReference type="Proteomes" id="UP000199256"/>
    </source>
</evidence>
<dbReference type="GO" id="GO:0004563">
    <property type="term" value="F:beta-N-acetylhexosaminidase activity"/>
    <property type="evidence" value="ECO:0007669"/>
    <property type="project" value="UniProtKB-UniRule"/>
</dbReference>
<evidence type="ECO:0000256" key="5">
    <source>
        <dbReference type="ARBA" id="ARBA00022960"/>
    </source>
</evidence>
<evidence type="ECO:0000256" key="8">
    <source>
        <dbReference type="ARBA" id="ARBA00023306"/>
    </source>
</evidence>
<sequence>MPLGPIMLDLEGTTPTTAEERLLCHPMAGGVILFTRNFQSMEQLTELVRQIHALREPHLLVAVDHEGGRVQRFREGFTKLPPMARLGHVYDRDPAEARRRARLLGWLMAAELRAVGVDFSFAPVLDLAHGCSGVIGDRAFHRSPHAVADLAHHWVKGMRSAGMEAVGKHFPGHGGVRADSHLELPVDERRQRDILNDDMLPFERLIEQGIAGLMPAHVVYSRVDGLPAGFSRYWLQDVLRGQLRFQGAIFSDDLSMAATETFGDYAERALRAQAAGCDMMLVCNHPEGAAQALDALAGHDAPVAMARLARMHGRRAPDWQTLRSDPDWETAVTLAASMDNASNMELPV</sequence>
<dbReference type="GO" id="GO:0051301">
    <property type="term" value="P:cell division"/>
    <property type="evidence" value="ECO:0007669"/>
    <property type="project" value="UniProtKB-KW"/>
</dbReference>
<gene>
    <name evidence="11" type="primary">nagZ</name>
    <name evidence="13" type="ORF">SAMN05444515_10881</name>
</gene>
<dbReference type="AlphaFoldDB" id="A0A1H7LYC4"/>
<dbReference type="UniPathway" id="UPA00544"/>
<dbReference type="Proteomes" id="UP000199256">
    <property type="component" value="Unassembled WGS sequence"/>
</dbReference>
<proteinExistence type="inferred from homology"/>
<dbReference type="GO" id="GO:0071555">
    <property type="term" value="P:cell wall organization"/>
    <property type="evidence" value="ECO:0007669"/>
    <property type="project" value="UniProtKB-KW"/>
</dbReference>
<dbReference type="InterPro" id="IPR036962">
    <property type="entry name" value="Glyco_hydro_3_N_sf"/>
</dbReference>
<dbReference type="PANTHER" id="PTHR30480">
    <property type="entry name" value="BETA-HEXOSAMINIDASE-RELATED"/>
    <property type="match status" value="1"/>
</dbReference>
<keyword evidence="7 11" id="KW-0326">Glycosidase</keyword>
<feature type="domain" description="Glycoside hydrolase family 3 N-terminal" evidence="12">
    <location>
        <begin position="14"/>
        <end position="297"/>
    </location>
</feature>
<evidence type="ECO:0000256" key="9">
    <source>
        <dbReference type="ARBA" id="ARBA00023316"/>
    </source>
</evidence>
<keyword evidence="6 11" id="KW-0573">Peptidoglycan synthesis</keyword>
<dbReference type="RefSeq" id="WP_090253393.1">
    <property type="nucleotide sequence ID" value="NZ_FOAA01000008.1"/>
</dbReference>
<evidence type="ECO:0000256" key="4">
    <source>
        <dbReference type="ARBA" id="ARBA00022801"/>
    </source>
</evidence>
<evidence type="ECO:0000256" key="1">
    <source>
        <dbReference type="ARBA" id="ARBA00001231"/>
    </source>
</evidence>
<dbReference type="Pfam" id="PF00933">
    <property type="entry name" value="Glyco_hydro_3"/>
    <property type="match status" value="1"/>
</dbReference>
<dbReference type="GO" id="GO:0005975">
    <property type="term" value="P:carbohydrate metabolic process"/>
    <property type="evidence" value="ECO:0007669"/>
    <property type="project" value="InterPro"/>
</dbReference>